<evidence type="ECO:0000313" key="2">
    <source>
        <dbReference type="Proteomes" id="UP000002941"/>
    </source>
</evidence>
<sequence length="151" mass="16180">MTHTTESREQAAARVARAGVIREPVSVPELAAAVQDRAAGAVVTFEGVVRDHDRGREVTAIAYSAHPSADEVIVRIARETAEQSGLRAVAVVHRIGELGVGDTALGVAVSADHRAPAFEAVRDIVEEIKKRLPVWKHQLFADGTREWSGCA</sequence>
<dbReference type="Proteomes" id="UP000002941">
    <property type="component" value="Unassembled WGS sequence"/>
</dbReference>
<dbReference type="InterPro" id="IPR003448">
    <property type="entry name" value="Mopterin_biosynth_MoaE"/>
</dbReference>
<dbReference type="PATRIC" id="fig|1125718.3.peg.1089"/>
<reference evidence="1 2" key="1">
    <citation type="submission" date="2012-05" db="EMBL/GenBank/DDBJ databases">
        <authorList>
            <person name="Harkins D.M."/>
            <person name="Madupu R."/>
            <person name="Durkin A.S."/>
            <person name="Torralba M."/>
            <person name="Methe B."/>
            <person name="Sutton G.G."/>
            <person name="Nelson K.E."/>
        </authorList>
    </citation>
    <scope>NUCLEOTIDE SEQUENCE [LARGE SCALE GENOMIC DNA]</scope>
    <source>
        <strain evidence="1 2">F0489</strain>
    </source>
</reference>
<dbReference type="OrthoDB" id="9794429at2"/>
<dbReference type="SUPFAM" id="SSF54690">
    <property type="entry name" value="Molybdopterin synthase subunit MoaE"/>
    <property type="match status" value="1"/>
</dbReference>
<organism evidence="1 2">
    <name type="scientific">Actinomyces massiliensis F0489</name>
    <dbReference type="NCBI Taxonomy" id="1125718"/>
    <lineage>
        <taxon>Bacteria</taxon>
        <taxon>Bacillati</taxon>
        <taxon>Actinomycetota</taxon>
        <taxon>Actinomycetes</taxon>
        <taxon>Actinomycetales</taxon>
        <taxon>Actinomycetaceae</taxon>
        <taxon>Actinomyces</taxon>
    </lineage>
</organism>
<dbReference type="Gene3D" id="3.90.1170.40">
    <property type="entry name" value="Molybdopterin biosynthesis MoaE subunit"/>
    <property type="match status" value="1"/>
</dbReference>
<dbReference type="InterPro" id="IPR036563">
    <property type="entry name" value="MoaE_sf"/>
</dbReference>
<dbReference type="PANTHER" id="PTHR23404">
    <property type="entry name" value="MOLYBDOPTERIN SYNTHASE RELATED"/>
    <property type="match status" value="1"/>
</dbReference>
<dbReference type="eggNOG" id="COG0314">
    <property type="taxonomic scope" value="Bacteria"/>
</dbReference>
<dbReference type="RefSeq" id="WP_008730981.1">
    <property type="nucleotide sequence ID" value="NZ_AKFT01000079.1"/>
</dbReference>
<accession>J0XBU2</accession>
<keyword evidence="2" id="KW-1185">Reference proteome</keyword>
<evidence type="ECO:0000313" key="1">
    <source>
        <dbReference type="EMBL" id="EJF46116.1"/>
    </source>
</evidence>
<gene>
    <name evidence="1" type="primary">moaE</name>
    <name evidence="1" type="ORF">HMPREF1318_1768</name>
</gene>
<dbReference type="GO" id="GO:0006777">
    <property type="term" value="P:Mo-molybdopterin cofactor biosynthetic process"/>
    <property type="evidence" value="ECO:0007669"/>
    <property type="project" value="InterPro"/>
</dbReference>
<dbReference type="Pfam" id="PF02391">
    <property type="entry name" value="MoaE"/>
    <property type="match status" value="1"/>
</dbReference>
<dbReference type="CDD" id="cd00756">
    <property type="entry name" value="MoaE"/>
    <property type="match status" value="1"/>
</dbReference>
<comment type="caution">
    <text evidence="1">The sequence shown here is derived from an EMBL/GenBank/DDBJ whole genome shotgun (WGS) entry which is preliminary data.</text>
</comment>
<dbReference type="AlphaFoldDB" id="J0XBU2"/>
<protein>
    <submittedName>
        <fullName evidence="1">Molybdopterin converting factor, subunit 2</fullName>
    </submittedName>
</protein>
<dbReference type="EMBL" id="AKFT01000079">
    <property type="protein sequence ID" value="EJF46116.1"/>
    <property type="molecule type" value="Genomic_DNA"/>
</dbReference>
<name>J0XBU2_9ACTO</name>
<proteinExistence type="predicted"/>